<comment type="caution">
    <text evidence="1">The sequence shown here is derived from an EMBL/GenBank/DDBJ whole genome shotgun (WGS) entry which is preliminary data.</text>
</comment>
<name>A0A1C7LQ51_GRIFR</name>
<gene>
    <name evidence="1" type="ORF">A0H81_13580</name>
</gene>
<organism evidence="1 2">
    <name type="scientific">Grifola frondosa</name>
    <name type="common">Maitake</name>
    <name type="synonym">Polyporus frondosus</name>
    <dbReference type="NCBI Taxonomy" id="5627"/>
    <lineage>
        <taxon>Eukaryota</taxon>
        <taxon>Fungi</taxon>
        <taxon>Dikarya</taxon>
        <taxon>Basidiomycota</taxon>
        <taxon>Agaricomycotina</taxon>
        <taxon>Agaricomycetes</taxon>
        <taxon>Polyporales</taxon>
        <taxon>Grifolaceae</taxon>
        <taxon>Grifola</taxon>
    </lineage>
</organism>
<proteinExistence type="predicted"/>
<protein>
    <submittedName>
        <fullName evidence="1">Uncharacterized protein</fullName>
    </submittedName>
</protein>
<accession>A0A1C7LQ51</accession>
<dbReference type="EMBL" id="LUGG01000031">
    <property type="protein sequence ID" value="OBZ66366.1"/>
    <property type="molecule type" value="Genomic_DNA"/>
</dbReference>
<dbReference type="Proteomes" id="UP000092993">
    <property type="component" value="Unassembled WGS sequence"/>
</dbReference>
<dbReference type="AlphaFoldDB" id="A0A1C7LQ51"/>
<sequence length="128" mass="14887">MLVKREILSANTRPSEIFDWIHRKRMPIAGPSDLDEEVFGAAWRLWWWKINPKQRRLASPRLRLIAATDLTEWACIDKASNSGIRIAVLSLFWWVPKGPINHDSLWAECVADMSFVLEDIIRLRSSTM</sequence>
<keyword evidence="2" id="KW-1185">Reference proteome</keyword>
<reference evidence="1 2" key="1">
    <citation type="submission" date="2016-03" db="EMBL/GenBank/DDBJ databases">
        <title>Whole genome sequencing of Grifola frondosa 9006-11.</title>
        <authorList>
            <person name="Min B."/>
            <person name="Park H."/>
            <person name="Kim J.-G."/>
            <person name="Cho H."/>
            <person name="Oh Y.-L."/>
            <person name="Kong W.-S."/>
            <person name="Choi I.-G."/>
        </authorList>
    </citation>
    <scope>NUCLEOTIDE SEQUENCE [LARGE SCALE GENOMIC DNA]</scope>
    <source>
        <strain evidence="1 2">9006-11</strain>
    </source>
</reference>
<evidence type="ECO:0000313" key="1">
    <source>
        <dbReference type="EMBL" id="OBZ66366.1"/>
    </source>
</evidence>
<evidence type="ECO:0000313" key="2">
    <source>
        <dbReference type="Proteomes" id="UP000092993"/>
    </source>
</evidence>
<dbReference type="OrthoDB" id="2683861at2759"/>